<evidence type="ECO:0000256" key="2">
    <source>
        <dbReference type="ARBA" id="ARBA00022679"/>
    </source>
</evidence>
<dbReference type="GO" id="GO:0005737">
    <property type="term" value="C:cytoplasm"/>
    <property type="evidence" value="ECO:0007669"/>
    <property type="project" value="UniProtKB-SubCell"/>
</dbReference>
<dbReference type="PIRSF" id="PIRSF016262">
    <property type="entry name" value="LPLase"/>
    <property type="match status" value="1"/>
</dbReference>
<dbReference type="GO" id="GO:0009249">
    <property type="term" value="P:protein lipoylation"/>
    <property type="evidence" value="ECO:0007669"/>
    <property type="project" value="InterPro"/>
</dbReference>
<dbReference type="UniPathway" id="UPA00538">
    <property type="reaction ID" value="UER00592"/>
</dbReference>
<dbReference type="InterPro" id="IPR020605">
    <property type="entry name" value="Octanoyltransferase_CS"/>
</dbReference>
<comment type="function">
    <text evidence="4 5 6">Catalyzes the transfer of endogenously produced octanoic acid from octanoyl-acyl-carrier-protein onto the lipoyl domains of lipoate-dependent enzymes. Lipoyl-ACP can also act as a substrate although octanoyl-ACP is likely to be the physiological substrate.</text>
</comment>
<feature type="active site" description="Acyl-thioester intermediate" evidence="5 7">
    <location>
        <position position="194"/>
    </location>
</feature>
<evidence type="ECO:0000256" key="8">
    <source>
        <dbReference type="PIRSR" id="PIRSR016262-3"/>
    </source>
</evidence>
<evidence type="ECO:0000256" key="7">
    <source>
        <dbReference type="PIRSR" id="PIRSR016262-1"/>
    </source>
</evidence>
<feature type="domain" description="BPL/LPL catalytic" evidence="9">
    <location>
        <begin position="48"/>
        <end position="233"/>
    </location>
</feature>
<dbReference type="SUPFAM" id="SSF55681">
    <property type="entry name" value="Class II aaRS and biotin synthetases"/>
    <property type="match status" value="1"/>
</dbReference>
<reference evidence="11" key="1">
    <citation type="submission" date="2015-10" db="EMBL/GenBank/DDBJ databases">
        <authorList>
            <person name="Luecker S."/>
            <person name="Luecker S."/>
        </authorList>
    </citation>
    <scope>NUCLEOTIDE SEQUENCE [LARGE SCALE GENOMIC DNA]</scope>
</reference>
<dbReference type="Gene3D" id="3.30.930.10">
    <property type="entry name" value="Bira Bifunctional Protein, Domain 2"/>
    <property type="match status" value="1"/>
</dbReference>
<accession>A0A0S4LDD7</accession>
<dbReference type="NCBIfam" id="NF010925">
    <property type="entry name" value="PRK14345.1"/>
    <property type="match status" value="1"/>
</dbReference>
<evidence type="ECO:0000259" key="9">
    <source>
        <dbReference type="PROSITE" id="PS51733"/>
    </source>
</evidence>
<evidence type="ECO:0000313" key="11">
    <source>
        <dbReference type="Proteomes" id="UP000198736"/>
    </source>
</evidence>
<dbReference type="NCBIfam" id="TIGR00214">
    <property type="entry name" value="lipB"/>
    <property type="match status" value="1"/>
</dbReference>
<dbReference type="STRING" id="1742973.COMA2_20381"/>
<dbReference type="HAMAP" id="MF_00013">
    <property type="entry name" value="LipB"/>
    <property type="match status" value="1"/>
</dbReference>
<keyword evidence="2 5" id="KW-0808">Transferase</keyword>
<organism evidence="10 11">
    <name type="scientific">Candidatus Nitrospira nitrificans</name>
    <dbReference type="NCBI Taxonomy" id="1742973"/>
    <lineage>
        <taxon>Bacteria</taxon>
        <taxon>Pseudomonadati</taxon>
        <taxon>Nitrospirota</taxon>
        <taxon>Nitrospiria</taxon>
        <taxon>Nitrospirales</taxon>
        <taxon>Nitrospiraceae</taxon>
        <taxon>Nitrospira</taxon>
    </lineage>
</organism>
<evidence type="ECO:0000256" key="3">
    <source>
        <dbReference type="ARBA" id="ARBA00023315"/>
    </source>
</evidence>
<dbReference type="AlphaFoldDB" id="A0A0S4LDD7"/>
<feature type="binding site" evidence="5">
    <location>
        <begin position="176"/>
        <end position="178"/>
    </location>
    <ligand>
        <name>substrate</name>
    </ligand>
</feature>
<dbReference type="PROSITE" id="PS01313">
    <property type="entry name" value="LIPB"/>
    <property type="match status" value="1"/>
</dbReference>
<comment type="similarity">
    <text evidence="5 6">Belongs to the LipB family.</text>
</comment>
<dbReference type="Proteomes" id="UP000198736">
    <property type="component" value="Unassembled WGS sequence"/>
</dbReference>
<dbReference type="Pfam" id="PF21948">
    <property type="entry name" value="LplA-B_cat"/>
    <property type="match status" value="1"/>
</dbReference>
<comment type="subcellular location">
    <subcellularLocation>
        <location evidence="5">Cytoplasm</location>
    </subcellularLocation>
</comment>
<keyword evidence="5" id="KW-0963">Cytoplasm</keyword>
<evidence type="ECO:0000256" key="6">
    <source>
        <dbReference type="PIRNR" id="PIRNR016262"/>
    </source>
</evidence>
<comment type="catalytic activity">
    <reaction evidence="5 6">
        <text>octanoyl-[ACP] + L-lysyl-[protein] = N(6)-octanoyl-L-lysyl-[protein] + holo-[ACP] + H(+)</text>
        <dbReference type="Rhea" id="RHEA:17665"/>
        <dbReference type="Rhea" id="RHEA-COMP:9636"/>
        <dbReference type="Rhea" id="RHEA-COMP:9685"/>
        <dbReference type="Rhea" id="RHEA-COMP:9752"/>
        <dbReference type="Rhea" id="RHEA-COMP:9928"/>
        <dbReference type="ChEBI" id="CHEBI:15378"/>
        <dbReference type="ChEBI" id="CHEBI:29969"/>
        <dbReference type="ChEBI" id="CHEBI:64479"/>
        <dbReference type="ChEBI" id="CHEBI:78463"/>
        <dbReference type="ChEBI" id="CHEBI:78809"/>
        <dbReference type="EC" id="2.3.1.181"/>
    </reaction>
</comment>
<evidence type="ECO:0000256" key="5">
    <source>
        <dbReference type="HAMAP-Rule" id="MF_00013"/>
    </source>
</evidence>
<evidence type="ECO:0000256" key="4">
    <source>
        <dbReference type="ARBA" id="ARBA00024732"/>
    </source>
</evidence>
<sequence>MTLPQAITALDSDVLYPRGEAVQVFTAPVPYLHAWNLQSRLHEERVHNRVPDTVLILEHRPVYTLGRRTTTSHWGGNASLLCENGAELHHVNRGGSVTFHGPGQIVIYPVVKLDRHATGPRQLVWVLEEILVQLLSRWNITGHRIPGKPGVWVMTPAPEKIGFVGIRIERGVTLHGVALNVDLDVTPFHRIHPCGFSDCRITSMAAVCPKAISLDSVKQELVQLCRTMFKLDRPAALERTDDHPSDN</sequence>
<dbReference type="EC" id="2.3.1.181" evidence="5 6"/>
<dbReference type="InterPro" id="IPR000544">
    <property type="entry name" value="Octanoyltransferase"/>
</dbReference>
<dbReference type="GO" id="GO:0033819">
    <property type="term" value="F:lipoyl(octanoyl) transferase activity"/>
    <property type="evidence" value="ECO:0007669"/>
    <property type="project" value="UniProtKB-EC"/>
</dbReference>
<comment type="pathway">
    <text evidence="1 5 6">Protein modification; protein lipoylation via endogenous pathway; protein N(6)-(lipoyl)lysine from octanoyl-[acyl-carrier-protein]: step 1/2.</text>
</comment>
<comment type="caution">
    <text evidence="5">Lacks conserved residue(s) required for the propagation of feature annotation.</text>
</comment>
<dbReference type="EMBL" id="CZPZ01000012">
    <property type="protein sequence ID" value="CUS35665.1"/>
    <property type="molecule type" value="Genomic_DNA"/>
</dbReference>
<proteinExistence type="inferred from homology"/>
<dbReference type="InterPro" id="IPR045864">
    <property type="entry name" value="aa-tRNA-synth_II/BPL/LPL"/>
</dbReference>
<dbReference type="InterPro" id="IPR004143">
    <property type="entry name" value="BPL_LPL_catalytic"/>
</dbReference>
<dbReference type="PANTHER" id="PTHR10993">
    <property type="entry name" value="OCTANOYLTRANSFERASE"/>
    <property type="match status" value="1"/>
</dbReference>
<dbReference type="PANTHER" id="PTHR10993:SF7">
    <property type="entry name" value="LIPOYLTRANSFERASE 2, MITOCHONDRIAL-RELATED"/>
    <property type="match status" value="1"/>
</dbReference>
<keyword evidence="3 5" id="KW-0012">Acyltransferase</keyword>
<name>A0A0S4LDD7_9BACT</name>
<feature type="site" description="Lowers pKa of active site Cys" evidence="5 8">
    <location>
        <position position="160"/>
    </location>
</feature>
<keyword evidence="11" id="KW-1185">Reference proteome</keyword>
<comment type="miscellaneous">
    <text evidence="5">In the reaction, the free carboxyl group of octanoic acid is attached via an amide linkage to the epsilon-amino group of a specific lysine residue of lipoyl domains of lipoate-dependent enzymes.</text>
</comment>
<evidence type="ECO:0000313" key="10">
    <source>
        <dbReference type="EMBL" id="CUS35665.1"/>
    </source>
</evidence>
<feature type="binding site" evidence="5">
    <location>
        <begin position="93"/>
        <end position="100"/>
    </location>
    <ligand>
        <name>substrate</name>
    </ligand>
</feature>
<gene>
    <name evidence="5" type="primary">lipB</name>
    <name evidence="10" type="ORF">COMA2_20381</name>
</gene>
<evidence type="ECO:0000256" key="1">
    <source>
        <dbReference type="ARBA" id="ARBA00004821"/>
    </source>
</evidence>
<protein>
    <recommendedName>
        <fullName evidence="5 6">Octanoyltransferase</fullName>
        <ecNumber evidence="5 6">2.3.1.181</ecNumber>
    </recommendedName>
    <alternativeName>
        <fullName evidence="5">Lipoate-protein ligase B</fullName>
    </alternativeName>
    <alternativeName>
        <fullName evidence="5">Lipoyl/octanoyl transferase</fullName>
    </alternativeName>
    <alternativeName>
        <fullName evidence="5">Octanoyl-[acyl-carrier-protein]-protein N-octanoyltransferase</fullName>
    </alternativeName>
</protein>
<dbReference type="PROSITE" id="PS51733">
    <property type="entry name" value="BPL_LPL_CATALYTIC"/>
    <property type="match status" value="1"/>
</dbReference>
<dbReference type="RefSeq" id="WP_175304505.1">
    <property type="nucleotide sequence ID" value="NZ_CZPZ01000012.1"/>
</dbReference>
<dbReference type="CDD" id="cd16444">
    <property type="entry name" value="LipB"/>
    <property type="match status" value="1"/>
</dbReference>